<keyword evidence="3" id="KW-1185">Reference proteome</keyword>
<protein>
    <submittedName>
        <fullName evidence="2">Uncharacterized protein</fullName>
    </submittedName>
</protein>
<reference evidence="2 3" key="1">
    <citation type="submission" date="2018-11" db="EMBL/GenBank/DDBJ databases">
        <title>Genome sequence of Saitozyma podzolica DSM 27192.</title>
        <authorList>
            <person name="Aliyu H."/>
            <person name="Gorte O."/>
            <person name="Ochsenreither K."/>
        </authorList>
    </citation>
    <scope>NUCLEOTIDE SEQUENCE [LARGE SCALE GENOMIC DNA]</scope>
    <source>
        <strain evidence="2 3">DSM 27192</strain>
    </source>
</reference>
<comment type="caution">
    <text evidence="2">The sequence shown here is derived from an EMBL/GenBank/DDBJ whole genome shotgun (WGS) entry which is preliminary data.</text>
</comment>
<dbReference type="Proteomes" id="UP000279259">
    <property type="component" value="Unassembled WGS sequence"/>
</dbReference>
<evidence type="ECO:0000313" key="2">
    <source>
        <dbReference type="EMBL" id="RSH85508.1"/>
    </source>
</evidence>
<dbReference type="AlphaFoldDB" id="A0A427Y308"/>
<evidence type="ECO:0000313" key="3">
    <source>
        <dbReference type="Proteomes" id="UP000279259"/>
    </source>
</evidence>
<sequence>MWYLEALAEAQAERLDTLTELVDHLQRKNTSLKQARWSSAYGVFGGYDQHAGPEALRTLRLSSHRKALVLEPGATAAWKLQTGNFNQDEGSAQKDSLFDLQKDRLSLLRWPAVSSKVSKFSRVRVDGNIIRSCQRCRPPPNPF</sequence>
<dbReference type="EMBL" id="RSCD01000020">
    <property type="protein sequence ID" value="RSH85508.1"/>
    <property type="molecule type" value="Genomic_DNA"/>
</dbReference>
<organism evidence="2 3">
    <name type="scientific">Saitozyma podzolica</name>
    <dbReference type="NCBI Taxonomy" id="1890683"/>
    <lineage>
        <taxon>Eukaryota</taxon>
        <taxon>Fungi</taxon>
        <taxon>Dikarya</taxon>
        <taxon>Basidiomycota</taxon>
        <taxon>Agaricomycotina</taxon>
        <taxon>Tremellomycetes</taxon>
        <taxon>Tremellales</taxon>
        <taxon>Trimorphomycetaceae</taxon>
        <taxon>Saitozyma</taxon>
    </lineage>
</organism>
<keyword evidence="1" id="KW-0175">Coiled coil</keyword>
<gene>
    <name evidence="2" type="ORF">EHS25_004904</name>
</gene>
<evidence type="ECO:0000256" key="1">
    <source>
        <dbReference type="SAM" id="Coils"/>
    </source>
</evidence>
<feature type="coiled-coil region" evidence="1">
    <location>
        <begin position="8"/>
        <end position="35"/>
    </location>
</feature>
<name>A0A427Y308_9TREE</name>
<proteinExistence type="predicted"/>
<accession>A0A427Y308</accession>